<dbReference type="AlphaFoldDB" id="A0A3B1BSC2"/>
<dbReference type="Gene3D" id="1.10.10.1100">
    <property type="entry name" value="BFD-like [2Fe-2S]-binding domain"/>
    <property type="match status" value="1"/>
</dbReference>
<name>A0A3B1BSC2_9ZZZZ</name>
<dbReference type="Gene3D" id="3.90.1010.10">
    <property type="match status" value="1"/>
</dbReference>
<feature type="domain" description="BFD-like [2Fe-2S]-binding" evidence="5">
    <location>
        <begin position="151"/>
        <end position="199"/>
    </location>
</feature>
<dbReference type="GO" id="GO:0051536">
    <property type="term" value="F:iron-sulfur cluster binding"/>
    <property type="evidence" value="ECO:0007669"/>
    <property type="project" value="UniProtKB-KW"/>
</dbReference>
<dbReference type="InterPro" id="IPR041854">
    <property type="entry name" value="BFD-like_2Fe2S-bd_dom_sf"/>
</dbReference>
<feature type="domain" description="NIF system FeS cluster assembly NifU N-terminal" evidence="4">
    <location>
        <begin position="11"/>
        <end position="139"/>
    </location>
</feature>
<keyword evidence="1" id="KW-0479">Metal-binding</keyword>
<evidence type="ECO:0000259" key="5">
    <source>
        <dbReference type="Pfam" id="PF04324"/>
    </source>
</evidence>
<reference evidence="6" key="1">
    <citation type="submission" date="2018-06" db="EMBL/GenBank/DDBJ databases">
        <authorList>
            <person name="Zhirakovskaya E."/>
        </authorList>
    </citation>
    <scope>NUCLEOTIDE SEQUENCE</scope>
</reference>
<dbReference type="Pfam" id="PF01592">
    <property type="entry name" value="NifU_N"/>
    <property type="match status" value="1"/>
</dbReference>
<evidence type="ECO:0000259" key="4">
    <source>
        <dbReference type="Pfam" id="PF01592"/>
    </source>
</evidence>
<dbReference type="GO" id="GO:0016226">
    <property type="term" value="P:iron-sulfur cluster assembly"/>
    <property type="evidence" value="ECO:0007669"/>
    <property type="project" value="InterPro"/>
</dbReference>
<evidence type="ECO:0000256" key="1">
    <source>
        <dbReference type="ARBA" id="ARBA00022723"/>
    </source>
</evidence>
<organism evidence="6">
    <name type="scientific">hydrothermal vent metagenome</name>
    <dbReference type="NCBI Taxonomy" id="652676"/>
    <lineage>
        <taxon>unclassified sequences</taxon>
        <taxon>metagenomes</taxon>
        <taxon>ecological metagenomes</taxon>
    </lineage>
</organism>
<dbReference type="InterPro" id="IPR007419">
    <property type="entry name" value="BFD-like_2Fe2S-bd_dom"/>
</dbReference>
<dbReference type="Pfam" id="PF04324">
    <property type="entry name" value="Fer2_BFD"/>
    <property type="match status" value="1"/>
</dbReference>
<proteinExistence type="predicted"/>
<gene>
    <name evidence="6" type="ORF">MNBD_NITROSPINAE04-262</name>
</gene>
<dbReference type="InterPro" id="IPR002871">
    <property type="entry name" value="NIF_FeS_clus_asmbl_NifU_N"/>
</dbReference>
<evidence type="ECO:0000313" key="6">
    <source>
        <dbReference type="EMBL" id="VAX15093.1"/>
    </source>
</evidence>
<accession>A0A3B1BSC2</accession>
<sequence length="207" mass="23041">MEQKADNNFGYSDTVMDHFSNPRNVLKVAEEEYEASGVGMVGNPTCGDMMKIWIKVDKGEKISDLKWKTFGCASAIGSTSMMSEMVTENGGMKVDEALKLKPQDIMDRLGGLPSIKIHCSVLGDKALRAAIHDYYKKTGREDLIDEKKAVLVCECLNVTDKEIEEEVLEGVSDFETLQERTKISTGCGKCKEHATELFEGYRAKYFG</sequence>
<keyword evidence="3" id="KW-0411">Iron-sulfur</keyword>
<dbReference type="PANTHER" id="PTHR10093">
    <property type="entry name" value="IRON-SULFUR CLUSTER ASSEMBLY ENZYME NIFU HOMOLOG"/>
    <property type="match status" value="1"/>
</dbReference>
<dbReference type="CDD" id="cd06664">
    <property type="entry name" value="IscU_like"/>
    <property type="match status" value="1"/>
</dbReference>
<evidence type="ECO:0000256" key="3">
    <source>
        <dbReference type="ARBA" id="ARBA00023014"/>
    </source>
</evidence>
<dbReference type="SUPFAM" id="SSF82649">
    <property type="entry name" value="SufE/NifU"/>
    <property type="match status" value="1"/>
</dbReference>
<protein>
    <submittedName>
        <fullName evidence="6">Iron-sulfur cluster assembly scaffold protein IscU/NifU-like</fullName>
    </submittedName>
</protein>
<evidence type="ECO:0000256" key="2">
    <source>
        <dbReference type="ARBA" id="ARBA00023004"/>
    </source>
</evidence>
<dbReference type="GO" id="GO:0005506">
    <property type="term" value="F:iron ion binding"/>
    <property type="evidence" value="ECO:0007669"/>
    <property type="project" value="InterPro"/>
</dbReference>
<dbReference type="EMBL" id="UOGA01000032">
    <property type="protein sequence ID" value="VAX15093.1"/>
    <property type="molecule type" value="Genomic_DNA"/>
</dbReference>
<keyword evidence="2" id="KW-0408">Iron</keyword>